<sequence length="521" mass="59463">MTSLSLGTLALFVFWILNRLRKIGSRQQGLPPGPPTLPLIGNLHLFPTTRAHLKFTEWAATYGNIYSVKIGSQTAVFISSAKCARECFELNSATTSDRPEMHMLNLVYQGNEMIMGRYGPYWKNLRRAAHHLLSKDACNTHLALQRAGANLMMNAILESPQNIYDHIQRYATSLVLELVFGVHCPTYDDPLIKEHYEIERQTELLIKPGEHPPIDAFPILRYIPERWTRWRSMCRDIRNRQRKYFLNFVDRCLDRIANEKKTGCFMEYLLENGGEYGFNRENTLYFALSLVLAGGDTTATYLQFFVLCMLENPEILAKAQREIDDVIGNDRVPELKDLENLPYVRAIINEVHRYRPIAPTSIPHYTIADIKVAGYLIPKGTTIFMNIWGIGRDPELYEDPDRFWPERFVNSEFGTKPGADTTGCRETPFSFGSGRRICPGVHLASNSIAINVMNVLWAFEINPSKDPDTGLQVPFSTNDTIDGALLSPNRFACDIRPRSSAKVDLIKRELELSRPSFDRFT</sequence>
<evidence type="ECO:0008006" key="18">
    <source>
        <dbReference type="Google" id="ProtNLM"/>
    </source>
</evidence>
<keyword evidence="8" id="KW-1133">Transmembrane helix</keyword>
<proteinExistence type="inferred from homology"/>
<dbReference type="CDD" id="cd11065">
    <property type="entry name" value="CYP64-like"/>
    <property type="match status" value="1"/>
</dbReference>
<feature type="binding site" description="axial binding residue" evidence="13">
    <location>
        <position position="438"/>
    </location>
    <ligand>
        <name>heme</name>
        <dbReference type="ChEBI" id="CHEBI:30413"/>
    </ligand>
    <ligandPart>
        <name>Fe</name>
        <dbReference type="ChEBI" id="CHEBI:18248"/>
    </ligandPart>
</feature>
<keyword evidence="10 13" id="KW-0408">Iron</keyword>
<evidence type="ECO:0000256" key="4">
    <source>
        <dbReference type="ARBA" id="ARBA00010617"/>
    </source>
</evidence>
<evidence type="ECO:0000256" key="1">
    <source>
        <dbReference type="ARBA" id="ARBA00001971"/>
    </source>
</evidence>
<feature type="chain" id="PRO_5043396078" description="Cytochrome P450" evidence="15">
    <location>
        <begin position="26"/>
        <end position="521"/>
    </location>
</feature>
<dbReference type="AlphaFoldDB" id="A0AAW0GN59"/>
<keyword evidence="6" id="KW-0812">Transmembrane</keyword>
<evidence type="ECO:0000256" key="9">
    <source>
        <dbReference type="ARBA" id="ARBA00023002"/>
    </source>
</evidence>
<gene>
    <name evidence="16" type="ORF">QCA50_004155</name>
</gene>
<keyword evidence="11 14" id="KW-0503">Monooxygenase</keyword>
<dbReference type="GO" id="GO:0020037">
    <property type="term" value="F:heme binding"/>
    <property type="evidence" value="ECO:0007669"/>
    <property type="project" value="InterPro"/>
</dbReference>
<organism evidence="16 17">
    <name type="scientific">Cerrena zonata</name>
    <dbReference type="NCBI Taxonomy" id="2478898"/>
    <lineage>
        <taxon>Eukaryota</taxon>
        <taxon>Fungi</taxon>
        <taxon>Dikarya</taxon>
        <taxon>Basidiomycota</taxon>
        <taxon>Agaricomycotina</taxon>
        <taxon>Agaricomycetes</taxon>
        <taxon>Polyporales</taxon>
        <taxon>Cerrenaceae</taxon>
        <taxon>Cerrena</taxon>
    </lineage>
</organism>
<evidence type="ECO:0000256" key="13">
    <source>
        <dbReference type="PIRSR" id="PIRSR602401-1"/>
    </source>
</evidence>
<dbReference type="PROSITE" id="PS00086">
    <property type="entry name" value="CYTOCHROME_P450"/>
    <property type="match status" value="1"/>
</dbReference>
<keyword evidence="9 14" id="KW-0560">Oxidoreductase</keyword>
<dbReference type="PRINTS" id="PR00463">
    <property type="entry name" value="EP450I"/>
</dbReference>
<dbReference type="Gene3D" id="1.10.630.10">
    <property type="entry name" value="Cytochrome P450"/>
    <property type="match status" value="1"/>
</dbReference>
<evidence type="ECO:0000256" key="12">
    <source>
        <dbReference type="ARBA" id="ARBA00023136"/>
    </source>
</evidence>
<dbReference type="PRINTS" id="PR00385">
    <property type="entry name" value="P450"/>
</dbReference>
<dbReference type="GO" id="GO:0005506">
    <property type="term" value="F:iron ion binding"/>
    <property type="evidence" value="ECO:0007669"/>
    <property type="project" value="InterPro"/>
</dbReference>
<evidence type="ECO:0000256" key="7">
    <source>
        <dbReference type="ARBA" id="ARBA00022723"/>
    </source>
</evidence>
<dbReference type="InterPro" id="IPR050364">
    <property type="entry name" value="Cytochrome_P450_fung"/>
</dbReference>
<dbReference type="Pfam" id="PF00067">
    <property type="entry name" value="p450"/>
    <property type="match status" value="1"/>
</dbReference>
<accession>A0AAW0GN59</accession>
<keyword evidence="5 13" id="KW-0349">Heme</keyword>
<dbReference type="InterPro" id="IPR017972">
    <property type="entry name" value="Cyt_P450_CS"/>
</dbReference>
<dbReference type="EMBL" id="JASBNA010000004">
    <property type="protein sequence ID" value="KAK7692525.1"/>
    <property type="molecule type" value="Genomic_DNA"/>
</dbReference>
<evidence type="ECO:0000256" key="2">
    <source>
        <dbReference type="ARBA" id="ARBA00004370"/>
    </source>
</evidence>
<protein>
    <recommendedName>
        <fullName evidence="18">Cytochrome P450</fullName>
    </recommendedName>
</protein>
<dbReference type="PANTHER" id="PTHR46300:SF2">
    <property type="entry name" value="CYTOCHROME P450 MONOOXYGENASE ALNH-RELATED"/>
    <property type="match status" value="1"/>
</dbReference>
<evidence type="ECO:0000256" key="15">
    <source>
        <dbReference type="SAM" id="SignalP"/>
    </source>
</evidence>
<dbReference type="SUPFAM" id="SSF48264">
    <property type="entry name" value="Cytochrome P450"/>
    <property type="match status" value="1"/>
</dbReference>
<dbReference type="GO" id="GO:0016705">
    <property type="term" value="F:oxidoreductase activity, acting on paired donors, with incorporation or reduction of molecular oxygen"/>
    <property type="evidence" value="ECO:0007669"/>
    <property type="project" value="InterPro"/>
</dbReference>
<dbReference type="GO" id="GO:0016020">
    <property type="term" value="C:membrane"/>
    <property type="evidence" value="ECO:0007669"/>
    <property type="project" value="UniProtKB-SubCell"/>
</dbReference>
<dbReference type="PANTHER" id="PTHR46300">
    <property type="entry name" value="P450, PUTATIVE (EUROFUNG)-RELATED-RELATED"/>
    <property type="match status" value="1"/>
</dbReference>
<keyword evidence="12" id="KW-0472">Membrane</keyword>
<evidence type="ECO:0000256" key="10">
    <source>
        <dbReference type="ARBA" id="ARBA00023004"/>
    </source>
</evidence>
<evidence type="ECO:0000256" key="14">
    <source>
        <dbReference type="RuleBase" id="RU000461"/>
    </source>
</evidence>
<keyword evidence="15" id="KW-0732">Signal</keyword>
<evidence type="ECO:0000256" key="3">
    <source>
        <dbReference type="ARBA" id="ARBA00005179"/>
    </source>
</evidence>
<name>A0AAW0GN59_9APHY</name>
<comment type="pathway">
    <text evidence="3">Secondary metabolite biosynthesis.</text>
</comment>
<dbReference type="Proteomes" id="UP001385951">
    <property type="component" value="Unassembled WGS sequence"/>
</dbReference>
<feature type="signal peptide" evidence="15">
    <location>
        <begin position="1"/>
        <end position="25"/>
    </location>
</feature>
<dbReference type="GO" id="GO:0004497">
    <property type="term" value="F:monooxygenase activity"/>
    <property type="evidence" value="ECO:0007669"/>
    <property type="project" value="UniProtKB-KW"/>
</dbReference>
<comment type="caution">
    <text evidence="16">The sequence shown here is derived from an EMBL/GenBank/DDBJ whole genome shotgun (WGS) entry which is preliminary data.</text>
</comment>
<evidence type="ECO:0000256" key="5">
    <source>
        <dbReference type="ARBA" id="ARBA00022617"/>
    </source>
</evidence>
<evidence type="ECO:0000313" key="17">
    <source>
        <dbReference type="Proteomes" id="UP001385951"/>
    </source>
</evidence>
<evidence type="ECO:0000256" key="11">
    <source>
        <dbReference type="ARBA" id="ARBA00023033"/>
    </source>
</evidence>
<keyword evidence="7 13" id="KW-0479">Metal-binding</keyword>
<comment type="cofactor">
    <cofactor evidence="1 13">
        <name>heme</name>
        <dbReference type="ChEBI" id="CHEBI:30413"/>
    </cofactor>
</comment>
<evidence type="ECO:0000256" key="8">
    <source>
        <dbReference type="ARBA" id="ARBA00022989"/>
    </source>
</evidence>
<keyword evidence="17" id="KW-1185">Reference proteome</keyword>
<comment type="subcellular location">
    <subcellularLocation>
        <location evidence="2">Membrane</location>
    </subcellularLocation>
</comment>
<evidence type="ECO:0000256" key="6">
    <source>
        <dbReference type="ARBA" id="ARBA00022692"/>
    </source>
</evidence>
<evidence type="ECO:0000313" key="16">
    <source>
        <dbReference type="EMBL" id="KAK7692525.1"/>
    </source>
</evidence>
<dbReference type="InterPro" id="IPR001128">
    <property type="entry name" value="Cyt_P450"/>
</dbReference>
<reference evidence="16 17" key="1">
    <citation type="submission" date="2022-09" db="EMBL/GenBank/DDBJ databases">
        <authorList>
            <person name="Palmer J.M."/>
        </authorList>
    </citation>
    <scope>NUCLEOTIDE SEQUENCE [LARGE SCALE GENOMIC DNA]</scope>
    <source>
        <strain evidence="16 17">DSM 7382</strain>
    </source>
</reference>
<dbReference type="InterPro" id="IPR036396">
    <property type="entry name" value="Cyt_P450_sf"/>
</dbReference>
<dbReference type="InterPro" id="IPR002401">
    <property type="entry name" value="Cyt_P450_E_grp-I"/>
</dbReference>
<comment type="similarity">
    <text evidence="4 14">Belongs to the cytochrome P450 family.</text>
</comment>